<dbReference type="Gene3D" id="3.40.50.2300">
    <property type="match status" value="1"/>
</dbReference>
<dbReference type="CDD" id="cd00211">
    <property type="entry name" value="PTS_IIA_fru"/>
    <property type="match status" value="1"/>
</dbReference>
<dbReference type="NCBIfam" id="TIGR00848">
    <property type="entry name" value="fruA"/>
    <property type="match status" value="1"/>
</dbReference>
<dbReference type="InterPro" id="IPR004715">
    <property type="entry name" value="PTS_IIA_fruc"/>
</dbReference>
<evidence type="ECO:0000259" key="15">
    <source>
        <dbReference type="PROSITE" id="PS51099"/>
    </source>
</evidence>
<evidence type="ECO:0000256" key="9">
    <source>
        <dbReference type="ARBA" id="ARBA00022692"/>
    </source>
</evidence>
<evidence type="ECO:0000259" key="16">
    <source>
        <dbReference type="PROSITE" id="PS51104"/>
    </source>
</evidence>
<dbReference type="InterPro" id="IPR003353">
    <property type="entry name" value="PTS_IIB_fruc"/>
</dbReference>
<dbReference type="FunFam" id="3.40.930.10:FF:000009">
    <property type="entry name" value="PTS system, fructose specific IIABC component"/>
    <property type="match status" value="1"/>
</dbReference>
<evidence type="ECO:0000259" key="14">
    <source>
        <dbReference type="PROSITE" id="PS51094"/>
    </source>
</evidence>
<dbReference type="GO" id="GO:0005737">
    <property type="term" value="C:cytoplasm"/>
    <property type="evidence" value="ECO:0007669"/>
    <property type="project" value="UniProtKB-SubCell"/>
</dbReference>
<keyword evidence="8" id="KW-0598">Phosphotransferase system</keyword>
<dbReference type="InterPro" id="IPR013011">
    <property type="entry name" value="PTS_EIIB_2"/>
</dbReference>
<feature type="domain" description="PTS EIIC type-2" evidence="16">
    <location>
        <begin position="303"/>
        <end position="645"/>
    </location>
</feature>
<dbReference type="SUPFAM" id="SSF52794">
    <property type="entry name" value="PTS system IIB component-like"/>
    <property type="match status" value="1"/>
</dbReference>
<dbReference type="InterPro" id="IPR003501">
    <property type="entry name" value="PTS_EIIB_2/3"/>
</dbReference>
<dbReference type="GO" id="GO:0005351">
    <property type="term" value="F:carbohydrate:proton symporter activity"/>
    <property type="evidence" value="ECO:0007669"/>
    <property type="project" value="InterPro"/>
</dbReference>
<evidence type="ECO:0000256" key="11">
    <source>
        <dbReference type="ARBA" id="ARBA00023136"/>
    </source>
</evidence>
<gene>
    <name evidence="17" type="primary">fruA</name>
    <name evidence="17" type="ORF">RILFYP67_00213</name>
</gene>
<dbReference type="NCBIfam" id="TIGR00829">
    <property type="entry name" value="FRU"/>
    <property type="match status" value="1"/>
</dbReference>
<dbReference type="AlphaFoldDB" id="A0A6N3H7Q2"/>
<dbReference type="PROSITE" id="PS00372">
    <property type="entry name" value="PTS_EIIA_TYPE_2_HIS"/>
    <property type="match status" value="1"/>
</dbReference>
<dbReference type="InterPro" id="IPR013014">
    <property type="entry name" value="PTS_EIIC_2"/>
</dbReference>
<dbReference type="Pfam" id="PF02378">
    <property type="entry name" value="PTS_EIIC"/>
    <property type="match status" value="1"/>
</dbReference>
<evidence type="ECO:0000256" key="6">
    <source>
        <dbReference type="ARBA" id="ARBA00022597"/>
    </source>
</evidence>
<evidence type="ECO:0000256" key="4">
    <source>
        <dbReference type="ARBA" id="ARBA00022475"/>
    </source>
</evidence>
<keyword evidence="7" id="KW-0808">Transferase</keyword>
<dbReference type="NCBIfam" id="TIGR01427">
    <property type="entry name" value="PTS_IIC_fructo"/>
    <property type="match status" value="1"/>
</dbReference>
<name>A0A6N3H7Q2_9FIRM</name>
<evidence type="ECO:0000256" key="8">
    <source>
        <dbReference type="ARBA" id="ARBA00022683"/>
    </source>
</evidence>
<feature type="region of interest" description="Disordered" evidence="12">
    <location>
        <begin position="151"/>
        <end position="172"/>
    </location>
</feature>
<dbReference type="GO" id="GO:0022877">
    <property type="term" value="F:protein-N(PI)-phosphohistidine-fructose phosphotransferase system transporter activity"/>
    <property type="evidence" value="ECO:0007669"/>
    <property type="project" value="InterPro"/>
</dbReference>
<dbReference type="InterPro" id="IPR036095">
    <property type="entry name" value="PTS_EIIB-like_sf"/>
</dbReference>
<evidence type="ECO:0000256" key="3">
    <source>
        <dbReference type="ARBA" id="ARBA00022448"/>
    </source>
</evidence>
<feature type="transmembrane region" description="Helical" evidence="13">
    <location>
        <begin position="519"/>
        <end position="541"/>
    </location>
</feature>
<dbReference type="GO" id="GO:0090563">
    <property type="term" value="F:protein-phosphocysteine-sugar phosphotransferase activity"/>
    <property type="evidence" value="ECO:0007669"/>
    <property type="project" value="TreeGrafter"/>
</dbReference>
<keyword evidence="3" id="KW-0813">Transport</keyword>
<dbReference type="InterPro" id="IPR003352">
    <property type="entry name" value="PTS_EIIC"/>
</dbReference>
<dbReference type="GO" id="GO:0009401">
    <property type="term" value="P:phosphoenolpyruvate-dependent sugar phosphotransferase system"/>
    <property type="evidence" value="ECO:0007669"/>
    <property type="project" value="UniProtKB-KW"/>
</dbReference>
<dbReference type="Pfam" id="PF00359">
    <property type="entry name" value="PTS_EIIA_2"/>
    <property type="match status" value="1"/>
</dbReference>
<protein>
    <submittedName>
        <fullName evidence="17">PTS system fructose-specific EIIABC component</fullName>
    </submittedName>
</protein>
<evidence type="ECO:0000256" key="13">
    <source>
        <dbReference type="SAM" id="Phobius"/>
    </source>
</evidence>
<dbReference type="PANTHER" id="PTHR30505:SF28">
    <property type="entry name" value="PTS SYSTEM 2-O-ALPHA-MANNOSYL-D-GLYCERATE-SPECIFIC EIIABC COMPONENT"/>
    <property type="match status" value="1"/>
</dbReference>
<keyword evidence="11 13" id="KW-0472">Membrane</keyword>
<feature type="transmembrane region" description="Helical" evidence="13">
    <location>
        <begin position="314"/>
        <end position="336"/>
    </location>
</feature>
<dbReference type="SUPFAM" id="SSF55804">
    <property type="entry name" value="Phoshotransferase/anion transport protein"/>
    <property type="match status" value="1"/>
</dbReference>
<dbReference type="Pfam" id="PF02302">
    <property type="entry name" value="PTS_IIB"/>
    <property type="match status" value="1"/>
</dbReference>
<feature type="transmembrane region" description="Helical" evidence="13">
    <location>
        <begin position="389"/>
        <end position="419"/>
    </location>
</feature>
<evidence type="ECO:0000256" key="10">
    <source>
        <dbReference type="ARBA" id="ARBA00022989"/>
    </source>
</evidence>
<dbReference type="Gene3D" id="3.40.930.10">
    <property type="entry name" value="Mannitol-specific EII, Chain A"/>
    <property type="match status" value="1"/>
</dbReference>
<dbReference type="FunFam" id="3.40.50.2300:FF:000014">
    <property type="entry name" value="PTS system fructose-like transporter subunit IIB"/>
    <property type="match status" value="1"/>
</dbReference>
<evidence type="ECO:0000256" key="12">
    <source>
        <dbReference type="SAM" id="MobiDB-lite"/>
    </source>
</evidence>
<evidence type="ECO:0000256" key="7">
    <source>
        <dbReference type="ARBA" id="ARBA00022679"/>
    </source>
</evidence>
<evidence type="ECO:0000256" key="5">
    <source>
        <dbReference type="ARBA" id="ARBA00022553"/>
    </source>
</evidence>
<dbReference type="InterPro" id="IPR050864">
    <property type="entry name" value="Bacterial_PTS_Sugar_Transport"/>
</dbReference>
<dbReference type="InterPro" id="IPR016152">
    <property type="entry name" value="PTrfase/Anion_transptr"/>
</dbReference>
<dbReference type="InterPro" id="IPR002178">
    <property type="entry name" value="PTS_EIIA_type-2_dom"/>
</dbReference>
<comment type="subcellular location">
    <subcellularLocation>
        <location evidence="1">Cell inner membrane</location>
        <topology evidence="1">Multi-pass membrane protein</topology>
    </subcellularLocation>
    <subcellularLocation>
        <location evidence="2">Cytoplasm</location>
    </subcellularLocation>
</comment>
<feature type="domain" description="PTS EIIB type-2" evidence="15">
    <location>
        <begin position="180"/>
        <end position="275"/>
    </location>
</feature>
<evidence type="ECO:0000256" key="2">
    <source>
        <dbReference type="ARBA" id="ARBA00004496"/>
    </source>
</evidence>
<feature type="domain" description="PTS EIIA type-2" evidence="14">
    <location>
        <begin position="5"/>
        <end position="149"/>
    </location>
</feature>
<keyword evidence="4" id="KW-1003">Cell membrane</keyword>
<keyword evidence="9 13" id="KW-0812">Transmembrane</keyword>
<dbReference type="PROSITE" id="PS51104">
    <property type="entry name" value="PTS_EIIC_TYPE_2"/>
    <property type="match status" value="1"/>
</dbReference>
<proteinExistence type="predicted"/>
<dbReference type="PROSITE" id="PS51099">
    <property type="entry name" value="PTS_EIIB_TYPE_2"/>
    <property type="match status" value="1"/>
</dbReference>
<feature type="transmembrane region" description="Helical" evidence="13">
    <location>
        <begin position="357"/>
        <end position="383"/>
    </location>
</feature>
<keyword evidence="10 13" id="KW-1133">Transmembrane helix</keyword>
<feature type="transmembrane region" description="Helical" evidence="13">
    <location>
        <begin position="618"/>
        <end position="638"/>
    </location>
</feature>
<accession>A0A6N3H7Q2</accession>
<feature type="transmembrane region" description="Helical" evidence="13">
    <location>
        <begin position="585"/>
        <end position="612"/>
    </location>
</feature>
<reference evidence="17" key="1">
    <citation type="submission" date="2019-11" db="EMBL/GenBank/DDBJ databases">
        <authorList>
            <person name="Feng L."/>
        </authorList>
    </citation>
    <scope>NUCLEOTIDE SEQUENCE</scope>
    <source>
        <strain evidence="17">RintestinalisLFYP67</strain>
    </source>
</reference>
<keyword evidence="6" id="KW-0762">Sugar transport</keyword>
<dbReference type="RefSeq" id="WP_195441224.1">
    <property type="nucleotide sequence ID" value="NZ_CACRUM010000101.1"/>
</dbReference>
<evidence type="ECO:0000256" key="1">
    <source>
        <dbReference type="ARBA" id="ARBA00004429"/>
    </source>
</evidence>
<feature type="transmembrane region" description="Helical" evidence="13">
    <location>
        <begin position="440"/>
        <end position="458"/>
    </location>
</feature>
<organism evidence="17">
    <name type="scientific">Roseburia intestinalis</name>
    <dbReference type="NCBI Taxonomy" id="166486"/>
    <lineage>
        <taxon>Bacteria</taxon>
        <taxon>Bacillati</taxon>
        <taxon>Bacillota</taxon>
        <taxon>Clostridia</taxon>
        <taxon>Lachnospirales</taxon>
        <taxon>Lachnospiraceae</taxon>
        <taxon>Roseburia</taxon>
    </lineage>
</organism>
<keyword evidence="5" id="KW-0597">Phosphoprotein</keyword>
<sequence length="645" mass="67650">MKIRDLLAVESIDLNGKVTGKNEALDAMVALMAKSGKINDVEKYRKGVYAREEEGTTGIGEGIAIPHCKSDAVSRPGLAAMVIKDGVDFDALDGEKVSLIFLIAAPNTEDNVHLDVLSKLSVLLMDENFTSGLRNAKTVEEFLSVIDRAEAEKDAEEEKKNSADTKNAAEEKNTENGKLILAVTGCPNGIAHTYMAAENIEKKAKELGCRVKVETRGSGGAKNVLTKAEIAEAACIIVAADTQVPMDRFAGRPVIQCKVSDGISKAEELLDRALNGNVPLYQAKGSSQAADSEEESDSVGHQIYKHLMNGVSHMLPFVIGGGILIAIAFLIDGFAVDLNSLPFDERSNFGTITPMAAMFKSIGGVAFGFMLPILAGFIAMSIADRPGLAVGFVGGAIAANGTSGFLGALVAGFVAGYLVRLLKKLFEKLPEGLEGIKPMLLYPVIGIFLIGVIMTYVVEPPIGALNVMINNGLNSMNGAKAILLGALLGGMMSVDMGGPVNKAAYVFGTASIAAGNYNIMAAVMVGGMVPPLAIALATMFFKNKFTEEERKAGPTNIVMGLSFISEGAIPFAASDPLRVLPSCIIGSAVAGALSMAFNCTLMAPHGGIFVFLTVGHPLLYLISLAVGSVVGCVILGLLKKDVSKR</sequence>
<dbReference type="EMBL" id="CACRUM010000101">
    <property type="protein sequence ID" value="VYU71889.1"/>
    <property type="molecule type" value="Genomic_DNA"/>
</dbReference>
<dbReference type="PROSITE" id="PS51094">
    <property type="entry name" value="PTS_EIIA_TYPE_2"/>
    <property type="match status" value="1"/>
</dbReference>
<dbReference type="InterPro" id="IPR006327">
    <property type="entry name" value="PTS_IIC_fruc"/>
</dbReference>
<dbReference type="GO" id="GO:0005886">
    <property type="term" value="C:plasma membrane"/>
    <property type="evidence" value="ECO:0007669"/>
    <property type="project" value="UniProtKB-SubCell"/>
</dbReference>
<evidence type="ECO:0000313" key="17">
    <source>
        <dbReference type="EMBL" id="VYU71889.1"/>
    </source>
</evidence>
<dbReference type="CDD" id="cd05569">
    <property type="entry name" value="PTS_IIB_fructose"/>
    <property type="match status" value="1"/>
</dbReference>
<dbReference type="PANTHER" id="PTHR30505">
    <property type="entry name" value="FRUCTOSE-LIKE PERMEASE"/>
    <property type="match status" value="1"/>
</dbReference>